<dbReference type="Gene3D" id="3.40.50.720">
    <property type="entry name" value="NAD(P)-binding Rossmann-like Domain"/>
    <property type="match status" value="1"/>
</dbReference>
<comment type="caution">
    <text evidence="1">The sequence shown here is derived from an EMBL/GenBank/DDBJ whole genome shotgun (WGS) entry which is preliminary data.</text>
</comment>
<sequence length="327" mass="33677">MRLLDGTAVRALLDPDALVEAVATALVDLSTGRACVPPRVAAQVGEIGLLAAMPAYSQTLDVVAAKLLTVYPGNAAVDRPTHQAVIAVFAPEDGTLRALMDGDQVTADRTAAASALSVRALARPDARVLAVLGTGPQAQAHARYVARVQPFEEIRIGGRDPHKVAALVDDLAGHGLAARGCAIDEALRDADVVCAATSTLRPLVGVDGLPDGAHVVSVGYVPEGREVDAALLTRAQLVVEHRATTLAPFPVGSNDLAELVERGKIHPDVVVELGEVLCGLRPGRAWEDQPTVYKSVGVGVLDAAAAAVVLAAAERKGVGHEPAPEGP</sequence>
<name>A0ABW1IEH4_9PSEU</name>
<protein>
    <submittedName>
        <fullName evidence="1">Ornithine cyclodeaminase family protein</fullName>
    </submittedName>
</protein>
<dbReference type="PANTHER" id="PTHR13812:SF19">
    <property type="entry name" value="KETIMINE REDUCTASE MU-CRYSTALLIN"/>
    <property type="match status" value="1"/>
</dbReference>
<dbReference type="PANTHER" id="PTHR13812">
    <property type="entry name" value="KETIMINE REDUCTASE MU-CRYSTALLIN"/>
    <property type="match status" value="1"/>
</dbReference>
<reference evidence="2" key="1">
    <citation type="journal article" date="2019" name="Int. J. Syst. Evol. Microbiol.">
        <title>The Global Catalogue of Microorganisms (GCM) 10K type strain sequencing project: providing services to taxonomists for standard genome sequencing and annotation.</title>
        <authorList>
            <consortium name="The Broad Institute Genomics Platform"/>
            <consortium name="The Broad Institute Genome Sequencing Center for Infectious Disease"/>
            <person name="Wu L."/>
            <person name="Ma J."/>
        </authorList>
    </citation>
    <scope>NUCLEOTIDE SEQUENCE [LARGE SCALE GENOMIC DNA]</scope>
    <source>
        <strain evidence="2">CGMCC 4.7397</strain>
    </source>
</reference>
<keyword evidence="2" id="KW-1185">Reference proteome</keyword>
<dbReference type="RefSeq" id="WP_379569890.1">
    <property type="nucleotide sequence ID" value="NZ_JBHSQK010000081.1"/>
</dbReference>
<dbReference type="Proteomes" id="UP001596119">
    <property type="component" value="Unassembled WGS sequence"/>
</dbReference>
<evidence type="ECO:0000313" key="1">
    <source>
        <dbReference type="EMBL" id="MFC5951695.1"/>
    </source>
</evidence>
<accession>A0ABW1IEH4</accession>
<dbReference type="InterPro" id="IPR036291">
    <property type="entry name" value="NAD(P)-bd_dom_sf"/>
</dbReference>
<dbReference type="PIRSF" id="PIRSF001439">
    <property type="entry name" value="CryM"/>
    <property type="match status" value="1"/>
</dbReference>
<dbReference type="InterPro" id="IPR023401">
    <property type="entry name" value="ODC_N"/>
</dbReference>
<dbReference type="EMBL" id="JBHSQK010000081">
    <property type="protein sequence ID" value="MFC5951695.1"/>
    <property type="molecule type" value="Genomic_DNA"/>
</dbReference>
<dbReference type="SUPFAM" id="SSF51735">
    <property type="entry name" value="NAD(P)-binding Rossmann-fold domains"/>
    <property type="match status" value="1"/>
</dbReference>
<organism evidence="1 2">
    <name type="scientific">Pseudonocardia lutea</name>
    <dbReference type="NCBI Taxonomy" id="2172015"/>
    <lineage>
        <taxon>Bacteria</taxon>
        <taxon>Bacillati</taxon>
        <taxon>Actinomycetota</taxon>
        <taxon>Actinomycetes</taxon>
        <taxon>Pseudonocardiales</taxon>
        <taxon>Pseudonocardiaceae</taxon>
        <taxon>Pseudonocardia</taxon>
    </lineage>
</organism>
<gene>
    <name evidence="1" type="ORF">ACFQH9_25855</name>
</gene>
<dbReference type="Gene3D" id="3.30.1780.10">
    <property type="entry name" value="ornithine cyclodeaminase, domain 1"/>
    <property type="match status" value="1"/>
</dbReference>
<dbReference type="InterPro" id="IPR003462">
    <property type="entry name" value="ODC_Mu_crystall"/>
</dbReference>
<proteinExistence type="predicted"/>
<dbReference type="Pfam" id="PF02423">
    <property type="entry name" value="OCD_Mu_crystall"/>
    <property type="match status" value="1"/>
</dbReference>
<evidence type="ECO:0000313" key="2">
    <source>
        <dbReference type="Proteomes" id="UP001596119"/>
    </source>
</evidence>